<feature type="region of interest" description="Disordered" evidence="1">
    <location>
        <begin position="1"/>
        <end position="36"/>
    </location>
</feature>
<organism evidence="2 3">
    <name type="scientific">Fibrobacter intestinalis</name>
    <dbReference type="NCBI Taxonomy" id="28122"/>
    <lineage>
        <taxon>Bacteria</taxon>
        <taxon>Pseudomonadati</taxon>
        <taxon>Fibrobacterota</taxon>
        <taxon>Fibrobacteria</taxon>
        <taxon>Fibrobacterales</taxon>
        <taxon>Fibrobacteraceae</taxon>
        <taxon>Fibrobacter</taxon>
    </lineage>
</organism>
<dbReference type="Proteomes" id="UP000184275">
    <property type="component" value="Unassembled WGS sequence"/>
</dbReference>
<proteinExistence type="predicted"/>
<evidence type="ECO:0000256" key="1">
    <source>
        <dbReference type="SAM" id="MobiDB-lite"/>
    </source>
</evidence>
<sequence length="36" mass="3961">MGEAASDQRQGERAVIHSPLAANHCQLPTDNYQHKS</sequence>
<name>A0A1M6R6K6_9BACT</name>
<keyword evidence="3" id="KW-1185">Reference proteome</keyword>
<dbReference type="AlphaFoldDB" id="A0A1M6R6K6"/>
<evidence type="ECO:0000313" key="3">
    <source>
        <dbReference type="Proteomes" id="UP000184275"/>
    </source>
</evidence>
<protein>
    <submittedName>
        <fullName evidence="2">Uncharacterized protein</fullName>
    </submittedName>
</protein>
<reference evidence="3" key="1">
    <citation type="submission" date="2016-11" db="EMBL/GenBank/DDBJ databases">
        <authorList>
            <person name="Varghese N."/>
            <person name="Submissions S."/>
        </authorList>
    </citation>
    <scope>NUCLEOTIDE SEQUENCE [LARGE SCALE GENOMIC DNA]</scope>
    <source>
        <strain evidence="3">UWOS</strain>
    </source>
</reference>
<evidence type="ECO:0000313" key="2">
    <source>
        <dbReference type="EMBL" id="SHK28030.1"/>
    </source>
</evidence>
<dbReference type="EMBL" id="FRAW01000003">
    <property type="protein sequence ID" value="SHK28030.1"/>
    <property type="molecule type" value="Genomic_DNA"/>
</dbReference>
<gene>
    <name evidence="2" type="ORF">SAMN05720469_103126</name>
</gene>
<accession>A0A1M6R6K6</accession>
<feature type="compositionally biased region" description="Polar residues" evidence="1">
    <location>
        <begin position="26"/>
        <end position="36"/>
    </location>
</feature>